<gene>
    <name evidence="2" type="ORF">J2Z76_000863</name>
</gene>
<dbReference type="SFLD" id="SFLDS00029">
    <property type="entry name" value="Radical_SAM"/>
    <property type="match status" value="1"/>
</dbReference>
<evidence type="ECO:0000259" key="1">
    <source>
        <dbReference type="PROSITE" id="PS51918"/>
    </source>
</evidence>
<dbReference type="InterPro" id="IPR023404">
    <property type="entry name" value="rSAM_horseshoe"/>
</dbReference>
<dbReference type="SFLD" id="SFLDG01082">
    <property type="entry name" value="B12-binding_domain_containing"/>
    <property type="match status" value="1"/>
</dbReference>
<name>A0ABS4GBE9_9FIRM</name>
<dbReference type="NCBIfam" id="TIGR03994">
    <property type="entry name" value="rSAM_HemZ"/>
    <property type="match status" value="1"/>
</dbReference>
<dbReference type="InterPro" id="IPR034505">
    <property type="entry name" value="Coproporphyrinogen-III_oxidase"/>
</dbReference>
<keyword evidence="2" id="KW-0560">Oxidoreductase</keyword>
<organism evidence="2 3">
    <name type="scientific">Sedimentibacter acidaminivorans</name>
    <dbReference type="NCBI Taxonomy" id="913099"/>
    <lineage>
        <taxon>Bacteria</taxon>
        <taxon>Bacillati</taxon>
        <taxon>Bacillota</taxon>
        <taxon>Tissierellia</taxon>
        <taxon>Sedimentibacter</taxon>
    </lineage>
</organism>
<dbReference type="InterPro" id="IPR006638">
    <property type="entry name" value="Elp3/MiaA/NifB-like_rSAM"/>
</dbReference>
<dbReference type="PANTHER" id="PTHR13932">
    <property type="entry name" value="COPROPORPHYRINIGEN III OXIDASE"/>
    <property type="match status" value="1"/>
</dbReference>
<dbReference type="SFLD" id="SFLDG01065">
    <property type="entry name" value="anaerobic_coproporphyrinogen-I"/>
    <property type="match status" value="1"/>
</dbReference>
<dbReference type="RefSeq" id="WP_209510760.1">
    <property type="nucleotide sequence ID" value="NZ_JAGGKS010000002.1"/>
</dbReference>
<dbReference type="SMART" id="SM00729">
    <property type="entry name" value="Elp3"/>
    <property type="match status" value="1"/>
</dbReference>
<dbReference type="PANTHER" id="PTHR13932:SF1">
    <property type="entry name" value="OXYGEN-INDEPENDENT COPROPORPHYRINOGEN-III OXIDASE-LIKE PROTEIN HEMZ"/>
    <property type="match status" value="1"/>
</dbReference>
<proteinExistence type="predicted"/>
<dbReference type="InterPro" id="IPR058240">
    <property type="entry name" value="rSAM_sf"/>
</dbReference>
<dbReference type="Gene3D" id="3.80.30.20">
    <property type="entry name" value="tm_1862 like domain"/>
    <property type="match status" value="1"/>
</dbReference>
<dbReference type="InterPro" id="IPR023995">
    <property type="entry name" value="HemZ"/>
</dbReference>
<dbReference type="EMBL" id="JAGGKS010000002">
    <property type="protein sequence ID" value="MBP1925006.1"/>
    <property type="molecule type" value="Genomic_DNA"/>
</dbReference>
<evidence type="ECO:0000313" key="2">
    <source>
        <dbReference type="EMBL" id="MBP1925006.1"/>
    </source>
</evidence>
<feature type="domain" description="Radical SAM core" evidence="1">
    <location>
        <begin position="168"/>
        <end position="406"/>
    </location>
</feature>
<dbReference type="PROSITE" id="PS51918">
    <property type="entry name" value="RADICAL_SAM"/>
    <property type="match status" value="1"/>
</dbReference>
<reference evidence="2 3" key="1">
    <citation type="submission" date="2021-03" db="EMBL/GenBank/DDBJ databases">
        <title>Genomic Encyclopedia of Type Strains, Phase IV (KMG-IV): sequencing the most valuable type-strain genomes for metagenomic binning, comparative biology and taxonomic classification.</title>
        <authorList>
            <person name="Goeker M."/>
        </authorList>
    </citation>
    <scope>NUCLEOTIDE SEQUENCE [LARGE SCALE GENOMIC DNA]</scope>
    <source>
        <strain evidence="2 3">DSM 24004</strain>
    </source>
</reference>
<dbReference type="SUPFAM" id="SSF102114">
    <property type="entry name" value="Radical SAM enzymes"/>
    <property type="match status" value="1"/>
</dbReference>
<accession>A0ABS4GBE9</accession>
<dbReference type="GO" id="GO:0051989">
    <property type="term" value="F:coproporphyrinogen dehydrogenase activity"/>
    <property type="evidence" value="ECO:0007669"/>
    <property type="project" value="UniProtKB-EC"/>
</dbReference>
<dbReference type="EC" id="1.3.98.3" evidence="2"/>
<dbReference type="Pfam" id="PF04055">
    <property type="entry name" value="Radical_SAM"/>
    <property type="match status" value="1"/>
</dbReference>
<protein>
    <submittedName>
        <fullName evidence="2">Oxygen-independent coproporphyrinogen-3 oxidase</fullName>
        <ecNumber evidence="2">1.3.98.3</ecNumber>
    </submittedName>
</protein>
<dbReference type="Proteomes" id="UP001519342">
    <property type="component" value="Unassembled WGS sequence"/>
</dbReference>
<dbReference type="SFLD" id="SFLDF00310">
    <property type="entry name" value="oxygen-independent_coproporphy"/>
    <property type="match status" value="1"/>
</dbReference>
<comment type="caution">
    <text evidence="2">The sequence shown here is derived from an EMBL/GenBank/DDBJ whole genome shotgun (WGS) entry which is preliminary data.</text>
</comment>
<sequence length="492" mass="57551">MFSFYFVGHNYEYELRNELRVFDLNIEYEIKHESKLKSNTGIGLLSILENNDDEYIGYAKLYYHNELLFESKFSSKEIVLEKENEKKLKKTLVVKSMHQVMKKYYNIKPDYGILTGVRPVKILFVAKESGKSDEEINYILENTYEVSLDKIKLLWEVLKIEEKHINKNSNIKNYNLYIGIPFCPSKCSYCSFTSYVKCQDFQIDKYLDTLLYEIEKTIEFSLKKNLNLNSIYIGGGTPSVLNEKQINRIFDTIKKYYDLSRINEITFEAGRPDTITKEKLICLKSNYVSRISINPQTMKYDTLKAIGREHSVDDVREKYNLAKSIGFNSINMDIILGLPGEDEKDTEYTINEIIKLHPANITVHSLSYKKGSALKQNNLQQFSKEYRLLKSMHDVVDEKCANFGYKPYYLYRQKNIKGNLENIGYTINDKESIYNIVIIEEIETILACGAGVSSKIFIDSNRHEPVYNFKGLKEYSFRIDEILEKKKDLLRI</sequence>
<keyword evidence="3" id="KW-1185">Reference proteome</keyword>
<evidence type="ECO:0000313" key="3">
    <source>
        <dbReference type="Proteomes" id="UP001519342"/>
    </source>
</evidence>
<dbReference type="InterPro" id="IPR007197">
    <property type="entry name" value="rSAM"/>
</dbReference>